<reference evidence="2 3" key="1">
    <citation type="journal article" date="2019" name="Commun. Biol.">
        <title>The bagworm genome reveals a unique fibroin gene that provides high tensile strength.</title>
        <authorList>
            <person name="Kono N."/>
            <person name="Nakamura H."/>
            <person name="Ohtoshi R."/>
            <person name="Tomita M."/>
            <person name="Numata K."/>
            <person name="Arakawa K."/>
        </authorList>
    </citation>
    <scope>NUCLEOTIDE SEQUENCE [LARGE SCALE GENOMIC DNA]</scope>
</reference>
<dbReference type="Proteomes" id="UP000299102">
    <property type="component" value="Unassembled WGS sequence"/>
</dbReference>
<feature type="region of interest" description="Disordered" evidence="1">
    <location>
        <begin position="38"/>
        <end position="73"/>
    </location>
</feature>
<evidence type="ECO:0000313" key="2">
    <source>
        <dbReference type="EMBL" id="GBP05059.1"/>
    </source>
</evidence>
<dbReference type="AlphaFoldDB" id="A0A4C1SSB4"/>
<accession>A0A4C1SSB4</accession>
<dbReference type="EMBL" id="BGZK01003853">
    <property type="protein sequence ID" value="GBP05059.1"/>
    <property type="molecule type" value="Genomic_DNA"/>
</dbReference>
<keyword evidence="3" id="KW-1185">Reference proteome</keyword>
<evidence type="ECO:0000256" key="1">
    <source>
        <dbReference type="SAM" id="MobiDB-lite"/>
    </source>
</evidence>
<sequence>MSLNPITFPANSAQRTQPREIRNNSAIFLVGPAPCPGRGGSAGSHGAYRRHAGAGRSQTISPRRRNRIEYDDNGRCPVVKGVNLKPEGIRFDPIH</sequence>
<gene>
    <name evidence="2" type="ORF">EVAR_69034_1</name>
</gene>
<protein>
    <submittedName>
        <fullName evidence="2">Uncharacterized protein</fullName>
    </submittedName>
</protein>
<proteinExistence type="predicted"/>
<organism evidence="2 3">
    <name type="scientific">Eumeta variegata</name>
    <name type="common">Bagworm moth</name>
    <name type="synonym">Eumeta japonica</name>
    <dbReference type="NCBI Taxonomy" id="151549"/>
    <lineage>
        <taxon>Eukaryota</taxon>
        <taxon>Metazoa</taxon>
        <taxon>Ecdysozoa</taxon>
        <taxon>Arthropoda</taxon>
        <taxon>Hexapoda</taxon>
        <taxon>Insecta</taxon>
        <taxon>Pterygota</taxon>
        <taxon>Neoptera</taxon>
        <taxon>Endopterygota</taxon>
        <taxon>Lepidoptera</taxon>
        <taxon>Glossata</taxon>
        <taxon>Ditrysia</taxon>
        <taxon>Tineoidea</taxon>
        <taxon>Psychidae</taxon>
        <taxon>Oiketicinae</taxon>
        <taxon>Eumeta</taxon>
    </lineage>
</organism>
<comment type="caution">
    <text evidence="2">The sequence shown here is derived from an EMBL/GenBank/DDBJ whole genome shotgun (WGS) entry which is preliminary data.</text>
</comment>
<evidence type="ECO:0000313" key="3">
    <source>
        <dbReference type="Proteomes" id="UP000299102"/>
    </source>
</evidence>
<name>A0A4C1SSB4_EUMVA</name>